<keyword evidence="1" id="KW-0812">Transmembrane</keyword>
<organism evidence="3 4">
    <name type="scientific">Clitoria ternatea</name>
    <name type="common">Butterfly pea</name>
    <dbReference type="NCBI Taxonomy" id="43366"/>
    <lineage>
        <taxon>Eukaryota</taxon>
        <taxon>Viridiplantae</taxon>
        <taxon>Streptophyta</taxon>
        <taxon>Embryophyta</taxon>
        <taxon>Tracheophyta</taxon>
        <taxon>Spermatophyta</taxon>
        <taxon>Magnoliopsida</taxon>
        <taxon>eudicotyledons</taxon>
        <taxon>Gunneridae</taxon>
        <taxon>Pentapetalae</taxon>
        <taxon>rosids</taxon>
        <taxon>fabids</taxon>
        <taxon>Fabales</taxon>
        <taxon>Fabaceae</taxon>
        <taxon>Papilionoideae</taxon>
        <taxon>50 kb inversion clade</taxon>
        <taxon>NPAAA clade</taxon>
        <taxon>indigoferoid/millettioid clade</taxon>
        <taxon>Phaseoleae</taxon>
        <taxon>Clitoria</taxon>
    </lineage>
</organism>
<keyword evidence="1" id="KW-1133">Transmembrane helix</keyword>
<dbReference type="Pfam" id="PF03168">
    <property type="entry name" value="LEA_2"/>
    <property type="match status" value="1"/>
</dbReference>
<gene>
    <name evidence="3" type="ORF">RJT34_05321</name>
</gene>
<evidence type="ECO:0000313" key="4">
    <source>
        <dbReference type="Proteomes" id="UP001359559"/>
    </source>
</evidence>
<protein>
    <recommendedName>
        <fullName evidence="2">Late embryogenesis abundant protein LEA-2 subgroup domain-containing protein</fullName>
    </recommendedName>
</protein>
<dbReference type="SUPFAM" id="SSF117070">
    <property type="entry name" value="LEA14-like"/>
    <property type="match status" value="1"/>
</dbReference>
<proteinExistence type="predicted"/>
<evidence type="ECO:0000256" key="1">
    <source>
        <dbReference type="SAM" id="Phobius"/>
    </source>
</evidence>
<evidence type="ECO:0000313" key="3">
    <source>
        <dbReference type="EMBL" id="KAK7308958.1"/>
    </source>
</evidence>
<feature type="transmembrane region" description="Helical" evidence="1">
    <location>
        <begin position="44"/>
        <end position="67"/>
    </location>
</feature>
<evidence type="ECO:0000259" key="2">
    <source>
        <dbReference type="Pfam" id="PF03168"/>
    </source>
</evidence>
<comment type="caution">
    <text evidence="3">The sequence shown here is derived from an EMBL/GenBank/DDBJ whole genome shotgun (WGS) entry which is preliminary data.</text>
</comment>
<dbReference type="InterPro" id="IPR004864">
    <property type="entry name" value="LEA_2"/>
</dbReference>
<dbReference type="InterPro" id="IPR055301">
    <property type="entry name" value="Lea14-like_2"/>
</dbReference>
<sequence length="198" mass="22584">MPQEVMPLPTPATMPIHTHTTKTTTEDLIAMFSIRQQRKQSSKFFVYIFASFVTLFALFTLFASIVLRVTNPQIEFISATFMHVHHANITMFARVTLTNPNFGPFHYNNTTVAVSNVGARKLQGGRVEARETKKIDFVVNLRFHKPFNLSSDVMKLRSYAKLSGTVHVLKFVKRRKITVMACIMNLNLTSYSVHQILC</sequence>
<reference evidence="3 4" key="1">
    <citation type="submission" date="2024-01" db="EMBL/GenBank/DDBJ databases">
        <title>The genomes of 5 underutilized Papilionoideae crops provide insights into root nodulation and disease resistance.</title>
        <authorList>
            <person name="Yuan L."/>
        </authorList>
    </citation>
    <scope>NUCLEOTIDE SEQUENCE [LARGE SCALE GENOMIC DNA]</scope>
    <source>
        <strain evidence="3">LY-2023</strain>
        <tissue evidence="3">Leaf</tissue>
    </source>
</reference>
<name>A0AAN9PTK7_CLITE</name>
<dbReference type="Proteomes" id="UP001359559">
    <property type="component" value="Unassembled WGS sequence"/>
</dbReference>
<keyword evidence="4" id="KW-1185">Reference proteome</keyword>
<accession>A0AAN9PTK7</accession>
<keyword evidence="1" id="KW-0472">Membrane</keyword>
<dbReference type="AlphaFoldDB" id="A0AAN9PTK7"/>
<dbReference type="PANTHER" id="PTHR31852">
    <property type="entry name" value="LATE EMBRYOGENESIS ABUNDANT (LEA) HYDROXYPROLINE-RICH GLYCOPROTEIN FAMILY"/>
    <property type="match status" value="1"/>
</dbReference>
<feature type="domain" description="Late embryogenesis abundant protein LEA-2 subgroup" evidence="2">
    <location>
        <begin position="95"/>
        <end position="179"/>
    </location>
</feature>
<dbReference type="EMBL" id="JAYKXN010000002">
    <property type="protein sequence ID" value="KAK7308958.1"/>
    <property type="molecule type" value="Genomic_DNA"/>
</dbReference>